<reference evidence="3 4" key="1">
    <citation type="submission" date="2023-07" db="EMBL/GenBank/DDBJ databases">
        <title>Sequencing the genomes of 1000 actinobacteria strains.</title>
        <authorList>
            <person name="Klenk H.-P."/>
        </authorList>
    </citation>
    <scope>NUCLEOTIDE SEQUENCE [LARGE SCALE GENOMIC DNA]</scope>
    <source>
        <strain evidence="3 4">DSM 46740</strain>
    </source>
</reference>
<evidence type="ECO:0000256" key="1">
    <source>
        <dbReference type="SAM" id="Phobius"/>
    </source>
</evidence>
<feature type="transmembrane region" description="Helical" evidence="1">
    <location>
        <begin position="12"/>
        <end position="34"/>
    </location>
</feature>
<evidence type="ECO:0000313" key="4">
    <source>
        <dbReference type="Proteomes" id="UP001225356"/>
    </source>
</evidence>
<dbReference type="PANTHER" id="PTHR37290:SF1">
    <property type="entry name" value="INNER MEMBRANE PROTEIN YIAA"/>
    <property type="match status" value="1"/>
</dbReference>
<accession>A0ABT9QK36</accession>
<dbReference type="InterPro" id="IPR008024">
    <property type="entry name" value="YiaAB"/>
</dbReference>
<proteinExistence type="predicted"/>
<dbReference type="EMBL" id="JAUSQU010000001">
    <property type="protein sequence ID" value="MDP9847079.1"/>
    <property type="molecule type" value="Genomic_DNA"/>
</dbReference>
<name>A0ABT9QK36_9ACTN</name>
<feature type="transmembrane region" description="Helical" evidence="1">
    <location>
        <begin position="40"/>
        <end position="60"/>
    </location>
</feature>
<organism evidence="3 4">
    <name type="scientific">Streptosporangium lutulentum</name>
    <dbReference type="NCBI Taxonomy" id="1461250"/>
    <lineage>
        <taxon>Bacteria</taxon>
        <taxon>Bacillati</taxon>
        <taxon>Actinomycetota</taxon>
        <taxon>Actinomycetes</taxon>
        <taxon>Streptosporangiales</taxon>
        <taxon>Streptosporangiaceae</taxon>
        <taxon>Streptosporangium</taxon>
    </lineage>
</organism>
<keyword evidence="1" id="KW-1133">Transmembrane helix</keyword>
<gene>
    <name evidence="3" type="ORF">J2853_006290</name>
</gene>
<dbReference type="InterPro" id="IPR038972">
    <property type="entry name" value="YiaA-like"/>
</dbReference>
<keyword evidence="1" id="KW-0812">Transmembrane</keyword>
<comment type="caution">
    <text evidence="3">The sequence shown here is derived from an EMBL/GenBank/DDBJ whole genome shotgun (WGS) entry which is preliminary data.</text>
</comment>
<sequence length="94" mass="10430">MTRQVKSTTTTAFYVQAVISFGLAVTALTIGITYLPVNAWVRSFMGLGLLYVVTSTFTLAKCVRDRNEEATVVSRVDQARLDKLLAEHDPFKTD</sequence>
<keyword evidence="4" id="KW-1185">Reference proteome</keyword>
<evidence type="ECO:0000313" key="3">
    <source>
        <dbReference type="EMBL" id="MDP9847079.1"/>
    </source>
</evidence>
<feature type="domain" description="YiaAB two helix" evidence="2">
    <location>
        <begin position="13"/>
        <end position="65"/>
    </location>
</feature>
<dbReference type="Proteomes" id="UP001225356">
    <property type="component" value="Unassembled WGS sequence"/>
</dbReference>
<dbReference type="RefSeq" id="WP_307564050.1">
    <property type="nucleotide sequence ID" value="NZ_JAUSQU010000001.1"/>
</dbReference>
<protein>
    <recommendedName>
        <fullName evidence="2">YiaAB two helix domain-containing protein</fullName>
    </recommendedName>
</protein>
<evidence type="ECO:0000259" key="2">
    <source>
        <dbReference type="Pfam" id="PF05360"/>
    </source>
</evidence>
<dbReference type="PANTHER" id="PTHR37290">
    <property type="entry name" value="INNER MEMBRANE PROTEIN YIAA-RELATED"/>
    <property type="match status" value="1"/>
</dbReference>
<dbReference type="Pfam" id="PF05360">
    <property type="entry name" value="YiaAB"/>
    <property type="match status" value="1"/>
</dbReference>
<keyword evidence="1" id="KW-0472">Membrane</keyword>